<dbReference type="Gene3D" id="3.90.550.10">
    <property type="entry name" value="Spore Coat Polysaccharide Biosynthesis Protein SpsA, Chain A"/>
    <property type="match status" value="1"/>
</dbReference>
<dbReference type="RefSeq" id="WP_379288223.1">
    <property type="nucleotide sequence ID" value="NZ_JBHTIU010000035.1"/>
</dbReference>
<dbReference type="Proteomes" id="UP001597120">
    <property type="component" value="Unassembled WGS sequence"/>
</dbReference>
<keyword evidence="3" id="KW-1185">Reference proteome</keyword>
<organism evidence="2 3">
    <name type="scientific">Paenibacillus residui</name>
    <dbReference type="NCBI Taxonomy" id="629724"/>
    <lineage>
        <taxon>Bacteria</taxon>
        <taxon>Bacillati</taxon>
        <taxon>Bacillota</taxon>
        <taxon>Bacilli</taxon>
        <taxon>Bacillales</taxon>
        <taxon>Paenibacillaceae</taxon>
        <taxon>Paenibacillus</taxon>
    </lineage>
</organism>
<feature type="compositionally biased region" description="Polar residues" evidence="1">
    <location>
        <begin position="251"/>
        <end position="262"/>
    </location>
</feature>
<comment type="caution">
    <text evidence="2">The sequence shown here is derived from an EMBL/GenBank/DDBJ whole genome shotgun (WGS) entry which is preliminary data.</text>
</comment>
<dbReference type="InterPro" id="IPR029044">
    <property type="entry name" value="Nucleotide-diphossugar_trans"/>
</dbReference>
<sequence length="287" mass="30958">MTRKVRTRRGRRQVLSSRARKAAIRWGRRRQGKITGSRNRRRGIAPRLRKYNRGSRASRTARAKLLRHPAPPFPASAISRTTAILGVQEPYPAVHSILDELQKLPLEDIILVLRHSDDAWFAQLRAHPARPILVRAQPPSESDTEAREAGARISRSDILLFADAEKAVPAEALVPLILAVAGGVEMVVQNGSAGPPSLPYSLSRTAAERMGYGRAADPSAALSDALRLGMSVQAPIAAGAAEAPSGEQEKLQVSSHSLQPRSASEPPGPLLSRDSDDLPHVAGGERP</sequence>
<reference evidence="3" key="1">
    <citation type="journal article" date="2019" name="Int. J. Syst. Evol. Microbiol.">
        <title>The Global Catalogue of Microorganisms (GCM) 10K type strain sequencing project: providing services to taxonomists for standard genome sequencing and annotation.</title>
        <authorList>
            <consortium name="The Broad Institute Genomics Platform"/>
            <consortium name="The Broad Institute Genome Sequencing Center for Infectious Disease"/>
            <person name="Wu L."/>
            <person name="Ma J."/>
        </authorList>
    </citation>
    <scope>NUCLEOTIDE SEQUENCE [LARGE SCALE GENOMIC DNA]</scope>
    <source>
        <strain evidence="3">CCUG 57263</strain>
    </source>
</reference>
<protein>
    <recommendedName>
        <fullName evidence="4">Glycosyltransferase</fullName>
    </recommendedName>
</protein>
<accession>A0ABW3DB14</accession>
<feature type="region of interest" description="Disordered" evidence="1">
    <location>
        <begin position="1"/>
        <end position="21"/>
    </location>
</feature>
<evidence type="ECO:0008006" key="4">
    <source>
        <dbReference type="Google" id="ProtNLM"/>
    </source>
</evidence>
<feature type="region of interest" description="Disordered" evidence="1">
    <location>
        <begin position="239"/>
        <end position="287"/>
    </location>
</feature>
<evidence type="ECO:0000256" key="1">
    <source>
        <dbReference type="SAM" id="MobiDB-lite"/>
    </source>
</evidence>
<gene>
    <name evidence="2" type="ORF">ACFQ03_11400</name>
</gene>
<dbReference type="EMBL" id="JBHTIU010000035">
    <property type="protein sequence ID" value="MFD0869759.1"/>
    <property type="molecule type" value="Genomic_DNA"/>
</dbReference>
<evidence type="ECO:0000313" key="2">
    <source>
        <dbReference type="EMBL" id="MFD0869759.1"/>
    </source>
</evidence>
<evidence type="ECO:0000313" key="3">
    <source>
        <dbReference type="Proteomes" id="UP001597120"/>
    </source>
</evidence>
<name>A0ABW3DB14_9BACL</name>
<proteinExistence type="predicted"/>
<feature type="compositionally biased region" description="Basic and acidic residues" evidence="1">
    <location>
        <begin position="273"/>
        <end position="287"/>
    </location>
</feature>